<accession>A0ABT4PEF0</accession>
<comment type="caution">
    <text evidence="1">The sequence shown here is derived from an EMBL/GenBank/DDBJ whole genome shotgun (WGS) entry which is preliminary data.</text>
</comment>
<name>A0ABT4PEF0_9BACT</name>
<reference evidence="1" key="1">
    <citation type="submission" date="2022-12" db="EMBL/GenBank/DDBJ databases">
        <title>Phocaeicola acetigenes sp. nov., isolated feces from a healthy human.</title>
        <authorList>
            <person name="Do H."/>
            <person name="Ha Y.B."/>
            <person name="Kim J.-S."/>
            <person name="Suh M.K."/>
            <person name="Kim H.S."/>
            <person name="Lee J.-S."/>
        </authorList>
    </citation>
    <scope>NUCLEOTIDE SEQUENCE</scope>
    <source>
        <strain evidence="1">KGMB11183</strain>
    </source>
</reference>
<keyword evidence="1" id="KW-0675">Receptor</keyword>
<organism evidence="1 2">
    <name type="scientific">Phocaeicola acetigenes</name>
    <dbReference type="NCBI Taxonomy" id="3016083"/>
    <lineage>
        <taxon>Bacteria</taxon>
        <taxon>Pseudomonadati</taxon>
        <taxon>Bacteroidota</taxon>
        <taxon>Bacteroidia</taxon>
        <taxon>Bacteroidales</taxon>
        <taxon>Bacteroidaceae</taxon>
        <taxon>Phocaeicola</taxon>
    </lineage>
</organism>
<gene>
    <name evidence="1" type="ORF">O6P32_01755</name>
</gene>
<sequence>MIQLQEHEQLILNGAPIGYDDRYNNLELIQWAKPTDNNPWGYYASFKIGAEWVDQKESLVVTTKRGMENIDFLSMFMTCFTSDLALDSFSEIYKIDLDRPQIEAPSLNSIVSPLIIVHFISIVNRIKSLKKGYVHYQENLKKVKGHIKSLKNERLNIATKRYERIFCEYDEYSIDIPENRIIKKAILFSRALITNISDNRQSYLRLQSLIAKVLRKFEYVSDCVDEKSVRQIRSHKLFNEYSEAIRLAKTILKQYDYSINKVAFSKNKVTPFVLDMSLLYEHYVYGLLHEAYKDKIVYQFKGKTGYPDFLFKSKDFKAILDTKYIPKYEKGSLDIYVIRQLSGYSRDLPILKHLGYENIEEISSTPAVPCIIIYPEEGSSIYNPFKNMPLSSLCTTYLQRLSMFYKISVPVPTL</sequence>
<dbReference type="PANTHER" id="PTHR38733:SF1">
    <property type="entry name" value="TYPE IV METHYL-DIRECTED RESTRICTION ENZYME ECOKMCRBC"/>
    <property type="match status" value="1"/>
</dbReference>
<proteinExistence type="predicted"/>
<evidence type="ECO:0000313" key="2">
    <source>
        <dbReference type="Proteomes" id="UP001141933"/>
    </source>
</evidence>
<dbReference type="InterPro" id="IPR019292">
    <property type="entry name" value="McrC"/>
</dbReference>
<evidence type="ECO:0000313" key="1">
    <source>
        <dbReference type="EMBL" id="MCZ8371431.1"/>
    </source>
</evidence>
<protein>
    <submittedName>
        <fullName evidence="1">TonB-dependent receptor</fullName>
    </submittedName>
</protein>
<dbReference type="Pfam" id="PF10117">
    <property type="entry name" value="McrBC"/>
    <property type="match status" value="1"/>
</dbReference>
<dbReference type="RefSeq" id="WP_269876459.1">
    <property type="nucleotide sequence ID" value="NZ_JAPZVM010000001.1"/>
</dbReference>
<dbReference type="PANTHER" id="PTHR38733">
    <property type="entry name" value="PROTEIN MCRC"/>
    <property type="match status" value="1"/>
</dbReference>
<keyword evidence="2" id="KW-1185">Reference proteome</keyword>
<dbReference type="Proteomes" id="UP001141933">
    <property type="component" value="Unassembled WGS sequence"/>
</dbReference>
<dbReference type="EMBL" id="JAPZVM010000001">
    <property type="protein sequence ID" value="MCZ8371431.1"/>
    <property type="molecule type" value="Genomic_DNA"/>
</dbReference>